<organism evidence="6 7">
    <name type="scientific">Electrophorus voltai</name>
    <dbReference type="NCBI Taxonomy" id="2609070"/>
    <lineage>
        <taxon>Eukaryota</taxon>
        <taxon>Metazoa</taxon>
        <taxon>Chordata</taxon>
        <taxon>Craniata</taxon>
        <taxon>Vertebrata</taxon>
        <taxon>Euteleostomi</taxon>
        <taxon>Actinopterygii</taxon>
        <taxon>Neopterygii</taxon>
        <taxon>Teleostei</taxon>
        <taxon>Ostariophysi</taxon>
        <taxon>Gymnotiformes</taxon>
        <taxon>Gymnotoidei</taxon>
        <taxon>Gymnotidae</taxon>
        <taxon>Electrophorus</taxon>
    </lineage>
</organism>
<dbReference type="Pfam" id="PF03414">
    <property type="entry name" value="Glyco_transf_6"/>
    <property type="match status" value="1"/>
</dbReference>
<evidence type="ECO:0000256" key="4">
    <source>
        <dbReference type="ARBA" id="ARBA00022676"/>
    </source>
</evidence>
<evidence type="ECO:0000313" key="7">
    <source>
        <dbReference type="Proteomes" id="UP001239994"/>
    </source>
</evidence>
<dbReference type="PANTHER" id="PTHR10462:SF49">
    <property type="entry name" value="GLOBOSIDE ALPHA-1,3-N-ACETYLGALACTOSAMINYLTRANSFERASE 1"/>
    <property type="match status" value="1"/>
</dbReference>
<comment type="similarity">
    <text evidence="3">Belongs to the glycosyltransferase 6 family.</text>
</comment>
<dbReference type="GO" id="GO:0005794">
    <property type="term" value="C:Golgi apparatus"/>
    <property type="evidence" value="ECO:0007669"/>
    <property type="project" value="TreeGrafter"/>
</dbReference>
<evidence type="ECO:0000256" key="5">
    <source>
        <dbReference type="ARBA" id="ARBA00022679"/>
    </source>
</evidence>
<dbReference type="Proteomes" id="UP001239994">
    <property type="component" value="Unassembled WGS sequence"/>
</dbReference>
<comment type="subcellular location">
    <subcellularLocation>
        <location evidence="2">Membrane</location>
        <topology evidence="2">Single-pass type II membrane protein</topology>
    </subcellularLocation>
</comment>
<keyword evidence="5" id="KW-0808">Transferase</keyword>
<evidence type="ECO:0000256" key="2">
    <source>
        <dbReference type="ARBA" id="ARBA00004606"/>
    </source>
</evidence>
<name>A0AAD8YX76_9TELE</name>
<dbReference type="InterPro" id="IPR005076">
    <property type="entry name" value="Glyco_trans_6"/>
</dbReference>
<protein>
    <recommendedName>
        <fullName evidence="8">Reverse transcriptase domain-containing protein</fullName>
    </recommendedName>
</protein>
<gene>
    <name evidence="6" type="ORF">P4O66_002724</name>
</gene>
<sequence length="328" mass="36749">MLSPTSVDLELEDIKWYSSLKILYKQPSVLNGHVQFLKDFLESAEKHYMQGYHVHYYIFTDQPEAVPMVVGSSNFTFWSWSRGRSPGGWCTGSRSLEGGLCHGTAPPPQTHLFNWILDFPTSRVQVVEVGNSISIKLILSTGANKDCVISPILYSLFIDDCVAKHTSNIIFKFDDDTSILGLITNGDKLAYRDEVSALSKWCYDDNLHLNVGKTKEMIVDYRKRQMGGHSPLYINGAKEERVISVRFLGVHLTIDVSWSLHNITAVRSACQCVFFLGGLRKFDLPPDILTNFYGCTIESILTGCIADCKVLQRVVRTAESIIGNILPA</sequence>
<dbReference type="GO" id="GO:0016758">
    <property type="term" value="F:hexosyltransferase activity"/>
    <property type="evidence" value="ECO:0007669"/>
    <property type="project" value="InterPro"/>
</dbReference>
<reference evidence="6" key="1">
    <citation type="submission" date="2023-03" db="EMBL/GenBank/DDBJ databases">
        <title>Electrophorus voltai genome.</title>
        <authorList>
            <person name="Bian C."/>
        </authorList>
    </citation>
    <scope>NUCLEOTIDE SEQUENCE</scope>
    <source>
        <strain evidence="6">CB-2022</strain>
        <tissue evidence="6">Muscle</tissue>
    </source>
</reference>
<comment type="cofactor">
    <cofactor evidence="1">
        <name>Mn(2+)</name>
        <dbReference type="ChEBI" id="CHEBI:29035"/>
    </cofactor>
</comment>
<evidence type="ECO:0000256" key="3">
    <source>
        <dbReference type="ARBA" id="ARBA00010413"/>
    </source>
</evidence>
<evidence type="ECO:0008006" key="8">
    <source>
        <dbReference type="Google" id="ProtNLM"/>
    </source>
</evidence>
<dbReference type="PANTHER" id="PTHR10462">
    <property type="entry name" value="GLYCOSYLTRANSFERASE-RELATED"/>
    <property type="match status" value="1"/>
</dbReference>
<dbReference type="InterPro" id="IPR029044">
    <property type="entry name" value="Nucleotide-diphossugar_trans"/>
</dbReference>
<comment type="caution">
    <text evidence="6">The sequence shown here is derived from an EMBL/GenBank/DDBJ whole genome shotgun (WGS) entry which is preliminary data.</text>
</comment>
<dbReference type="GO" id="GO:0031982">
    <property type="term" value="C:vesicle"/>
    <property type="evidence" value="ECO:0007669"/>
    <property type="project" value="TreeGrafter"/>
</dbReference>
<dbReference type="SUPFAM" id="SSF53448">
    <property type="entry name" value="Nucleotide-diphospho-sugar transferases"/>
    <property type="match status" value="1"/>
</dbReference>
<keyword evidence="4" id="KW-0328">Glycosyltransferase</keyword>
<dbReference type="GO" id="GO:0005975">
    <property type="term" value="P:carbohydrate metabolic process"/>
    <property type="evidence" value="ECO:0007669"/>
    <property type="project" value="InterPro"/>
</dbReference>
<dbReference type="EMBL" id="JAROKS010000023">
    <property type="protein sequence ID" value="KAK1787370.1"/>
    <property type="molecule type" value="Genomic_DNA"/>
</dbReference>
<dbReference type="AlphaFoldDB" id="A0AAD8YX76"/>
<evidence type="ECO:0000313" key="6">
    <source>
        <dbReference type="EMBL" id="KAK1787370.1"/>
    </source>
</evidence>
<dbReference type="GO" id="GO:0016020">
    <property type="term" value="C:membrane"/>
    <property type="evidence" value="ECO:0007669"/>
    <property type="project" value="UniProtKB-SubCell"/>
</dbReference>
<accession>A0AAD8YX76</accession>
<proteinExistence type="inferred from homology"/>
<keyword evidence="7" id="KW-1185">Reference proteome</keyword>
<dbReference type="Gene3D" id="3.90.550.10">
    <property type="entry name" value="Spore Coat Polysaccharide Biosynthesis Protein SpsA, Chain A"/>
    <property type="match status" value="1"/>
</dbReference>
<evidence type="ECO:0000256" key="1">
    <source>
        <dbReference type="ARBA" id="ARBA00001936"/>
    </source>
</evidence>